<evidence type="ECO:0000313" key="3">
    <source>
        <dbReference type="Proteomes" id="UP001143747"/>
    </source>
</evidence>
<keyword evidence="1" id="KW-0812">Transmembrane</keyword>
<comment type="caution">
    <text evidence="2">The sequence shown here is derived from an EMBL/GenBank/DDBJ whole genome shotgun (WGS) entry which is preliminary data.</text>
</comment>
<keyword evidence="1" id="KW-0472">Membrane</keyword>
<feature type="transmembrane region" description="Helical" evidence="1">
    <location>
        <begin position="12"/>
        <end position="30"/>
    </location>
</feature>
<name>A0A9Q4KSI7_9EURY</name>
<keyword evidence="3" id="KW-1185">Reference proteome</keyword>
<dbReference type="EMBL" id="JAKELO010000002">
    <property type="protein sequence ID" value="MDE4907952.1"/>
    <property type="molecule type" value="Genomic_DNA"/>
</dbReference>
<dbReference type="RefSeq" id="WP_274924593.1">
    <property type="nucleotide sequence ID" value="NZ_JAKELO010000002.1"/>
</dbReference>
<feature type="transmembrane region" description="Helical" evidence="1">
    <location>
        <begin position="36"/>
        <end position="54"/>
    </location>
</feature>
<evidence type="ECO:0000256" key="1">
    <source>
        <dbReference type="SAM" id="Phobius"/>
    </source>
</evidence>
<evidence type="ECO:0000313" key="2">
    <source>
        <dbReference type="EMBL" id="MDE4907952.1"/>
    </source>
</evidence>
<dbReference type="AlphaFoldDB" id="A0A9Q4KSI7"/>
<protein>
    <submittedName>
        <fullName evidence="2">Uncharacterized protein</fullName>
    </submittedName>
</protein>
<reference evidence="2" key="1">
    <citation type="submission" date="2022-01" db="EMBL/GenBank/DDBJ databases">
        <title>Draft genome of Methanogenium marinum DSM 15558.</title>
        <authorList>
            <person name="Chen S.-C."/>
            <person name="You Y.-T."/>
        </authorList>
    </citation>
    <scope>NUCLEOTIDE SEQUENCE</scope>
    <source>
        <strain evidence="2">DSM 15558</strain>
    </source>
</reference>
<proteinExistence type="predicted"/>
<dbReference type="Proteomes" id="UP001143747">
    <property type="component" value="Unassembled WGS sequence"/>
</dbReference>
<gene>
    <name evidence="2" type="ORF">L0665_04925</name>
</gene>
<keyword evidence="1" id="KW-1133">Transmembrane helix</keyword>
<sequence length="89" mass="9212">MNINREGFDVRLGIRGITAIILAFILGNQFGQSGVVIAISALFISMVDFAGTVLSHGCGSSGPRHEGPHSCGYIRDTPVSACSGHPSPA</sequence>
<accession>A0A9Q4KSI7</accession>
<organism evidence="2 3">
    <name type="scientific">Methanogenium marinum</name>
    <dbReference type="NCBI Taxonomy" id="348610"/>
    <lineage>
        <taxon>Archaea</taxon>
        <taxon>Methanobacteriati</taxon>
        <taxon>Methanobacteriota</taxon>
        <taxon>Stenosarchaea group</taxon>
        <taxon>Methanomicrobia</taxon>
        <taxon>Methanomicrobiales</taxon>
        <taxon>Methanomicrobiaceae</taxon>
        <taxon>Methanogenium</taxon>
    </lineage>
</organism>